<dbReference type="InterPro" id="IPR036412">
    <property type="entry name" value="HAD-like_sf"/>
</dbReference>
<dbReference type="PANTHER" id="PTHR43481">
    <property type="entry name" value="FRUCTOSE-1-PHOSPHATE PHOSPHATASE"/>
    <property type="match status" value="1"/>
</dbReference>
<dbReference type="NCBIfam" id="TIGR01509">
    <property type="entry name" value="HAD-SF-IA-v3"/>
    <property type="match status" value="1"/>
</dbReference>
<dbReference type="AlphaFoldDB" id="A0A7W3WIN2"/>
<comment type="caution">
    <text evidence="1">The sequence shown here is derived from an EMBL/GenBank/DDBJ whole genome shotgun (WGS) entry which is preliminary data.</text>
</comment>
<dbReference type="InterPro" id="IPR006439">
    <property type="entry name" value="HAD-SF_hydro_IA"/>
</dbReference>
<dbReference type="SFLD" id="SFLDG01129">
    <property type="entry name" value="C1.5:_HAD__Beta-PGM__Phosphata"/>
    <property type="match status" value="1"/>
</dbReference>
<dbReference type="Proteomes" id="UP000525686">
    <property type="component" value="Unassembled WGS sequence"/>
</dbReference>
<dbReference type="Pfam" id="PF00702">
    <property type="entry name" value="Hydrolase"/>
    <property type="match status" value="1"/>
</dbReference>
<evidence type="ECO:0000313" key="2">
    <source>
        <dbReference type="Proteomes" id="UP000525686"/>
    </source>
</evidence>
<reference evidence="2" key="1">
    <citation type="submission" date="2020-05" db="EMBL/GenBank/DDBJ databases">
        <title>Classification of alakaliphilic streptomycetes isolated from an alkaline soil next to Lonar Crater, India and a proposal for the recognition of Streptomyces alkaliterrae sp. nov.</title>
        <authorList>
            <person name="Golinska P."/>
        </authorList>
    </citation>
    <scope>NUCLEOTIDE SEQUENCE [LARGE SCALE GENOMIC DNA]</scope>
    <source>
        <strain evidence="2">OF3</strain>
    </source>
</reference>
<dbReference type="Gene3D" id="1.10.150.240">
    <property type="entry name" value="Putative phosphatase, domain 2"/>
    <property type="match status" value="1"/>
</dbReference>
<accession>A0A7W3WIN2</accession>
<proteinExistence type="predicted"/>
<organism evidence="1 2">
    <name type="scientific">Streptomyces alkaliterrae</name>
    <dbReference type="NCBI Taxonomy" id="2213162"/>
    <lineage>
        <taxon>Bacteria</taxon>
        <taxon>Bacillati</taxon>
        <taxon>Actinomycetota</taxon>
        <taxon>Actinomycetes</taxon>
        <taxon>Kitasatosporales</taxon>
        <taxon>Streptomycetaceae</taxon>
        <taxon>Streptomyces</taxon>
    </lineage>
</organism>
<dbReference type="GO" id="GO:0050308">
    <property type="term" value="F:sugar-phosphatase activity"/>
    <property type="evidence" value="ECO:0007669"/>
    <property type="project" value="TreeGrafter"/>
</dbReference>
<evidence type="ECO:0000313" key="1">
    <source>
        <dbReference type="EMBL" id="MBB1253069.1"/>
    </source>
</evidence>
<dbReference type="InterPro" id="IPR023214">
    <property type="entry name" value="HAD_sf"/>
</dbReference>
<protein>
    <submittedName>
        <fullName evidence="1">HAD family phosphatase</fullName>
    </submittedName>
</protein>
<dbReference type="PANTHER" id="PTHR43481:SF4">
    <property type="entry name" value="GLYCEROL-1-PHOSPHATE PHOSPHOHYDROLASE 1-RELATED"/>
    <property type="match status" value="1"/>
</dbReference>
<dbReference type="RefSeq" id="WP_181353766.1">
    <property type="nucleotide sequence ID" value="NZ_JABJWZ010000037.1"/>
</dbReference>
<dbReference type="InterPro" id="IPR051806">
    <property type="entry name" value="HAD-like_SPP"/>
</dbReference>
<dbReference type="InterPro" id="IPR023198">
    <property type="entry name" value="PGP-like_dom2"/>
</dbReference>
<name>A0A7W3WIN2_9ACTN</name>
<gene>
    <name evidence="1" type="ORF">H3146_06755</name>
</gene>
<sequence length="239" mass="25455">MSESTPPPAHRPDGTFVIFDLDGVLVDTQDAENGGLAHVGELMGLTGLGDDQARCHELFTGKRMQECLDLLEEITGNPPPPNAMPLARARCEELIGDHLEPLDGVADALTRLSERPDVLGMCVASNSPLELIENRLAKAKILHHFDGLLFSAYEVGAWKPDPKLFLWAAESAGHDPDACVVVEDSAVGVAAGVDAGIRVLQYAPAPGTAPHRDGAVVFHTMHDLPHLVTTFPTPPGGTR</sequence>
<dbReference type="Gene3D" id="3.40.50.1000">
    <property type="entry name" value="HAD superfamily/HAD-like"/>
    <property type="match status" value="1"/>
</dbReference>
<dbReference type="SFLD" id="SFLDS00003">
    <property type="entry name" value="Haloacid_Dehalogenase"/>
    <property type="match status" value="1"/>
</dbReference>
<dbReference type="SUPFAM" id="SSF56784">
    <property type="entry name" value="HAD-like"/>
    <property type="match status" value="1"/>
</dbReference>
<dbReference type="EMBL" id="JABJWZ010000037">
    <property type="protein sequence ID" value="MBB1253069.1"/>
    <property type="molecule type" value="Genomic_DNA"/>
</dbReference>